<accession>A0A654AJS4</accession>
<name>A0A654AJS4_SPHMU</name>
<dbReference type="EMBL" id="CABWMV010000007">
    <property type="protein sequence ID" value="VXC68048.1"/>
    <property type="molecule type" value="Genomic_DNA"/>
</dbReference>
<evidence type="ECO:0000313" key="1">
    <source>
        <dbReference type="EMBL" id="VXC68048.1"/>
    </source>
</evidence>
<reference evidence="1 2" key="1">
    <citation type="submission" date="2019-10" db="EMBL/GenBank/DDBJ databases">
        <authorList>
            <person name="Karimi E."/>
        </authorList>
    </citation>
    <scope>NUCLEOTIDE SEQUENCE [LARGE SCALE GENOMIC DNA]</scope>
    <source>
        <strain evidence="1">Sphingobacterium sp. 8BC</strain>
    </source>
</reference>
<protein>
    <submittedName>
        <fullName evidence="1">Uncharacterized protein</fullName>
    </submittedName>
</protein>
<proteinExistence type="predicted"/>
<sequence length="45" mass="5272">MNTGSGTFKFTANSAHKKSVHEERFFYRGDYWVRTSDPYLVEVVL</sequence>
<dbReference type="Proteomes" id="UP000432350">
    <property type="component" value="Unassembled WGS sequence"/>
</dbReference>
<gene>
    <name evidence="1" type="ORF">SPHINGO8BC_150449</name>
</gene>
<evidence type="ECO:0000313" key="2">
    <source>
        <dbReference type="Proteomes" id="UP000432350"/>
    </source>
</evidence>
<dbReference type="AlphaFoldDB" id="A0A654AJS4"/>
<organism evidence="1 2">
    <name type="scientific">Sphingobacterium multivorum</name>
    <dbReference type="NCBI Taxonomy" id="28454"/>
    <lineage>
        <taxon>Bacteria</taxon>
        <taxon>Pseudomonadati</taxon>
        <taxon>Bacteroidota</taxon>
        <taxon>Sphingobacteriia</taxon>
        <taxon>Sphingobacteriales</taxon>
        <taxon>Sphingobacteriaceae</taxon>
        <taxon>Sphingobacterium</taxon>
    </lineage>
</organism>